<reference evidence="2" key="1">
    <citation type="submission" date="2020-05" db="EMBL/GenBank/DDBJ databases">
        <authorList>
            <person name="Chiriac C."/>
            <person name="Salcher M."/>
            <person name="Ghai R."/>
            <person name="Kavagutti S V."/>
        </authorList>
    </citation>
    <scope>NUCLEOTIDE SEQUENCE</scope>
</reference>
<dbReference type="InterPro" id="IPR050312">
    <property type="entry name" value="IolE/XylAMocC-like"/>
</dbReference>
<dbReference type="PANTHER" id="PTHR12110">
    <property type="entry name" value="HYDROXYPYRUVATE ISOMERASE"/>
    <property type="match status" value="1"/>
</dbReference>
<dbReference type="Pfam" id="PF01261">
    <property type="entry name" value="AP_endonuc_2"/>
    <property type="match status" value="1"/>
</dbReference>
<dbReference type="InterPro" id="IPR036237">
    <property type="entry name" value="Xyl_isomerase-like_sf"/>
</dbReference>
<dbReference type="AlphaFoldDB" id="A0A6J7CB58"/>
<name>A0A6J7CB58_9ZZZZ</name>
<accession>A0A6J7CB58</accession>
<evidence type="ECO:0000259" key="1">
    <source>
        <dbReference type="Pfam" id="PF01261"/>
    </source>
</evidence>
<protein>
    <submittedName>
        <fullName evidence="2">Unannotated protein</fullName>
    </submittedName>
</protein>
<dbReference type="InterPro" id="IPR013022">
    <property type="entry name" value="Xyl_isomerase-like_TIM-brl"/>
</dbReference>
<dbReference type="PANTHER" id="PTHR12110:SF52">
    <property type="entry name" value="XYLOSE ISOMERASE"/>
    <property type="match status" value="1"/>
</dbReference>
<gene>
    <name evidence="2" type="ORF">UFOPK3342_00067</name>
</gene>
<dbReference type="Gene3D" id="3.20.20.150">
    <property type="entry name" value="Divalent-metal-dependent TIM barrel enzymes"/>
    <property type="match status" value="1"/>
</dbReference>
<dbReference type="EMBL" id="CAFBLH010000001">
    <property type="protein sequence ID" value="CAB4855472.1"/>
    <property type="molecule type" value="Genomic_DNA"/>
</dbReference>
<dbReference type="SUPFAM" id="SSF51658">
    <property type="entry name" value="Xylose isomerase-like"/>
    <property type="match status" value="1"/>
</dbReference>
<organism evidence="2">
    <name type="scientific">freshwater metagenome</name>
    <dbReference type="NCBI Taxonomy" id="449393"/>
    <lineage>
        <taxon>unclassified sequences</taxon>
        <taxon>metagenomes</taxon>
        <taxon>ecological metagenomes</taxon>
    </lineage>
</organism>
<proteinExistence type="predicted"/>
<feature type="domain" description="Xylose isomerase-like TIM barrel" evidence="1">
    <location>
        <begin position="105"/>
        <end position="278"/>
    </location>
</feature>
<sequence length="286" mass="32232">MNQFSVSEFTTYHLSIEEEIDLFLRMGITGIDIAERKLSLDLEIARVQIEKVLAAGLIVTGFIPRVHALLPDSLNPQILDLKVREEAFRNSLSFVGSIWPKNPPVVLTITGAANNLDYKSAMEHIEGAYVRLAKCAQDFGITIVFEPLNPIMMNTDTVICTWSNSVKLASKIGADNFKLVFDTWHIWDEYEIYSQFINTLDLVGTVHVSDWLNPGPRSFADRGIPGEGEVDWVTLAKTLKTSNYQGPIVLEIFSSDEFPDSLWQRSPSEVIEISREFLENTFGLMK</sequence>
<evidence type="ECO:0000313" key="2">
    <source>
        <dbReference type="EMBL" id="CAB4855472.1"/>
    </source>
</evidence>